<dbReference type="EMBL" id="KZ293708">
    <property type="protein sequence ID" value="PBK83265.1"/>
    <property type="molecule type" value="Genomic_DNA"/>
</dbReference>
<gene>
    <name evidence="1" type="ORF">ARMGADRAFT_1038055</name>
</gene>
<sequence>MWLRGCVVCIVRLSMRDEVGCVVKTKSARKEATFVVLESSKLNCHNFDDYLMSVTLDLRCCNIFERFTYSWWAYLPGTKVFADSKVYALMTACLISTCILIRDANAMSKGSSLDDRITAKLSATHDDRVLR</sequence>
<name>A0A2H3CJQ7_ARMGA</name>
<evidence type="ECO:0000313" key="2">
    <source>
        <dbReference type="Proteomes" id="UP000217790"/>
    </source>
</evidence>
<dbReference type="InParanoid" id="A0A2H3CJQ7"/>
<evidence type="ECO:0000313" key="1">
    <source>
        <dbReference type="EMBL" id="PBK83265.1"/>
    </source>
</evidence>
<reference evidence="2" key="1">
    <citation type="journal article" date="2017" name="Nat. Ecol. Evol.">
        <title>Genome expansion and lineage-specific genetic innovations in the forest pathogenic fungi Armillaria.</title>
        <authorList>
            <person name="Sipos G."/>
            <person name="Prasanna A.N."/>
            <person name="Walter M.C."/>
            <person name="O'Connor E."/>
            <person name="Balint B."/>
            <person name="Krizsan K."/>
            <person name="Kiss B."/>
            <person name="Hess J."/>
            <person name="Varga T."/>
            <person name="Slot J."/>
            <person name="Riley R."/>
            <person name="Boka B."/>
            <person name="Rigling D."/>
            <person name="Barry K."/>
            <person name="Lee J."/>
            <person name="Mihaltcheva S."/>
            <person name="LaButti K."/>
            <person name="Lipzen A."/>
            <person name="Waldron R."/>
            <person name="Moloney N.M."/>
            <person name="Sperisen C."/>
            <person name="Kredics L."/>
            <person name="Vagvoelgyi C."/>
            <person name="Patrignani A."/>
            <person name="Fitzpatrick D."/>
            <person name="Nagy I."/>
            <person name="Doyle S."/>
            <person name="Anderson J.B."/>
            <person name="Grigoriev I.V."/>
            <person name="Gueldener U."/>
            <person name="Muensterkoetter M."/>
            <person name="Nagy L.G."/>
        </authorList>
    </citation>
    <scope>NUCLEOTIDE SEQUENCE [LARGE SCALE GENOMIC DNA]</scope>
    <source>
        <strain evidence="2">Ar21-2</strain>
    </source>
</reference>
<dbReference type="Proteomes" id="UP000217790">
    <property type="component" value="Unassembled WGS sequence"/>
</dbReference>
<protein>
    <submittedName>
        <fullName evidence="1">Uncharacterized protein</fullName>
    </submittedName>
</protein>
<keyword evidence="2" id="KW-1185">Reference proteome</keyword>
<dbReference type="AlphaFoldDB" id="A0A2H3CJQ7"/>
<proteinExistence type="predicted"/>
<organism evidence="1 2">
    <name type="scientific">Armillaria gallica</name>
    <name type="common">Bulbous honey fungus</name>
    <name type="synonym">Armillaria bulbosa</name>
    <dbReference type="NCBI Taxonomy" id="47427"/>
    <lineage>
        <taxon>Eukaryota</taxon>
        <taxon>Fungi</taxon>
        <taxon>Dikarya</taxon>
        <taxon>Basidiomycota</taxon>
        <taxon>Agaricomycotina</taxon>
        <taxon>Agaricomycetes</taxon>
        <taxon>Agaricomycetidae</taxon>
        <taxon>Agaricales</taxon>
        <taxon>Marasmiineae</taxon>
        <taxon>Physalacriaceae</taxon>
        <taxon>Armillaria</taxon>
    </lineage>
</organism>
<accession>A0A2H3CJQ7</accession>